<name>A0ABV6DYY0_9ACTN</name>
<evidence type="ECO:0000313" key="2">
    <source>
        <dbReference type="EMBL" id="MFC0221942.1"/>
    </source>
</evidence>
<organism evidence="2 3">
    <name type="scientific">Nocardioides zeicaulis</name>
    <dbReference type="NCBI Taxonomy" id="1776857"/>
    <lineage>
        <taxon>Bacteria</taxon>
        <taxon>Bacillati</taxon>
        <taxon>Actinomycetota</taxon>
        <taxon>Actinomycetes</taxon>
        <taxon>Propionibacteriales</taxon>
        <taxon>Nocardioidaceae</taxon>
        <taxon>Nocardioides</taxon>
    </lineage>
</organism>
<dbReference type="PROSITE" id="PS51318">
    <property type="entry name" value="TAT"/>
    <property type="match status" value="1"/>
</dbReference>
<accession>A0ABV6DYY0</accession>
<dbReference type="InterPro" id="IPR054209">
    <property type="entry name" value="DUF6916"/>
</dbReference>
<dbReference type="EMBL" id="JBHLXH010000001">
    <property type="protein sequence ID" value="MFC0221942.1"/>
    <property type="molecule type" value="Genomic_DNA"/>
</dbReference>
<feature type="domain" description="DUF6916" evidence="1">
    <location>
        <begin position="42"/>
        <end position="137"/>
    </location>
</feature>
<reference evidence="2 3" key="1">
    <citation type="submission" date="2024-09" db="EMBL/GenBank/DDBJ databases">
        <authorList>
            <person name="Sun Q."/>
            <person name="Mori K."/>
        </authorList>
    </citation>
    <scope>NUCLEOTIDE SEQUENCE [LARGE SCALE GENOMIC DNA]</scope>
    <source>
        <strain evidence="2 3">CCM 8654</strain>
    </source>
</reference>
<keyword evidence="3" id="KW-1185">Reference proteome</keyword>
<comment type="caution">
    <text evidence="2">The sequence shown here is derived from an EMBL/GenBank/DDBJ whole genome shotgun (WGS) entry which is preliminary data.</text>
</comment>
<evidence type="ECO:0000313" key="3">
    <source>
        <dbReference type="Proteomes" id="UP001589698"/>
    </source>
</evidence>
<dbReference type="InterPro" id="IPR006311">
    <property type="entry name" value="TAT_signal"/>
</dbReference>
<dbReference type="Proteomes" id="UP001589698">
    <property type="component" value="Unassembled WGS sequence"/>
</dbReference>
<sequence>MDPSTNLPATAAGRRTVVAAGVATAAVLAAPDLAEAAAAPDRERFEKLVGETFEATLEGRTVRLRLDAVTDAGHRPPRLRGARLARWRRTSYVLTFSTRATVRQGTWTLRSRRVRRFPLFVVPGAADRRGRTVVTATFNGWRG</sequence>
<dbReference type="RefSeq" id="WP_378517607.1">
    <property type="nucleotide sequence ID" value="NZ_CBCSDI010000009.1"/>
</dbReference>
<protein>
    <submittedName>
        <fullName evidence="2">DUF6916 family protein</fullName>
    </submittedName>
</protein>
<proteinExistence type="predicted"/>
<gene>
    <name evidence="2" type="ORF">ACFFJG_05570</name>
</gene>
<evidence type="ECO:0000259" key="1">
    <source>
        <dbReference type="Pfam" id="PF21880"/>
    </source>
</evidence>
<dbReference type="Pfam" id="PF21880">
    <property type="entry name" value="DUF6916"/>
    <property type="match status" value="1"/>
</dbReference>